<protein>
    <recommendedName>
        <fullName evidence="8">AP2/ERF domain-containing protein</fullName>
    </recommendedName>
</protein>
<dbReference type="PROSITE" id="PS51032">
    <property type="entry name" value="AP2_ERF"/>
    <property type="match status" value="1"/>
</dbReference>
<keyword evidence="4" id="KW-0804">Transcription</keyword>
<accession>A0AAD6L1T2</accession>
<reference evidence="9 10" key="1">
    <citation type="journal article" date="2023" name="Int. J. Mol. Sci.">
        <title>De Novo Assembly and Annotation of 11 Diverse Shrub Willow (Salix) Genomes Reveals Novel Gene Organization in Sex-Linked Regions.</title>
        <authorList>
            <person name="Hyden B."/>
            <person name="Feng K."/>
            <person name="Yates T.B."/>
            <person name="Jawdy S."/>
            <person name="Cereghino C."/>
            <person name="Smart L.B."/>
            <person name="Muchero W."/>
        </authorList>
    </citation>
    <scope>NUCLEOTIDE SEQUENCE [LARGE SCALE GENOMIC DNA]</scope>
    <source>
        <tissue evidence="9">Shoot tip</tissue>
    </source>
</reference>
<dbReference type="PANTHER" id="PTHR31985:SF111">
    <property type="entry name" value="ETHYLENE-RESPONSIVE TRANSCRIPTION FACTOR ERF021"/>
    <property type="match status" value="1"/>
</dbReference>
<gene>
    <name evidence="9" type="ORF">OIU84_017402</name>
</gene>
<dbReference type="AlphaFoldDB" id="A0AAD6L1T2"/>
<dbReference type="PROSITE" id="PS51257">
    <property type="entry name" value="PROKAR_LIPOPROTEIN"/>
    <property type="match status" value="1"/>
</dbReference>
<feature type="domain" description="AP2/ERF" evidence="8">
    <location>
        <begin position="15"/>
        <end position="79"/>
    </location>
</feature>
<feature type="compositionally biased region" description="Low complexity" evidence="7">
    <location>
        <begin position="76"/>
        <end position="87"/>
    </location>
</feature>
<dbReference type="InterPro" id="IPR051032">
    <property type="entry name" value="AP2/ERF_TF_ERF_subfamily"/>
</dbReference>
<keyword evidence="2" id="KW-0805">Transcription regulation</keyword>
<dbReference type="EMBL" id="JAPFFJ010000002">
    <property type="protein sequence ID" value="KAJ6433696.1"/>
    <property type="molecule type" value="Genomic_DNA"/>
</dbReference>
<feature type="region of interest" description="Disordered" evidence="7">
    <location>
        <begin position="66"/>
        <end position="107"/>
    </location>
</feature>
<evidence type="ECO:0000256" key="4">
    <source>
        <dbReference type="ARBA" id="ARBA00023163"/>
    </source>
</evidence>
<evidence type="ECO:0000256" key="1">
    <source>
        <dbReference type="ARBA" id="ARBA00004123"/>
    </source>
</evidence>
<evidence type="ECO:0000256" key="6">
    <source>
        <dbReference type="ARBA" id="ARBA00024343"/>
    </source>
</evidence>
<proteinExistence type="inferred from homology"/>
<evidence type="ECO:0000256" key="5">
    <source>
        <dbReference type="ARBA" id="ARBA00023242"/>
    </source>
</evidence>
<keyword evidence="3" id="KW-0238">DNA-binding</keyword>
<dbReference type="SUPFAM" id="SSF54171">
    <property type="entry name" value="DNA-binding domain"/>
    <property type="match status" value="1"/>
</dbReference>
<evidence type="ECO:0000256" key="7">
    <source>
        <dbReference type="SAM" id="MobiDB-lite"/>
    </source>
</evidence>
<feature type="compositionally biased region" description="Polar residues" evidence="7">
    <location>
        <begin position="93"/>
        <end position="102"/>
    </location>
</feature>
<dbReference type="PANTHER" id="PTHR31985">
    <property type="entry name" value="ETHYLENE-RESPONSIVE TRANSCRIPTION FACTOR ERF042-RELATED"/>
    <property type="match status" value="1"/>
</dbReference>
<keyword evidence="5" id="KW-0539">Nucleus</keyword>
<comment type="subcellular location">
    <subcellularLocation>
        <location evidence="1">Nucleus</location>
    </subcellularLocation>
</comment>
<comment type="similarity">
    <text evidence="6">Belongs to the AP2/ERF transcription factor family. ERF subfamily.</text>
</comment>
<organism evidence="9 10">
    <name type="scientific">Salix udensis</name>
    <dbReference type="NCBI Taxonomy" id="889485"/>
    <lineage>
        <taxon>Eukaryota</taxon>
        <taxon>Viridiplantae</taxon>
        <taxon>Streptophyta</taxon>
        <taxon>Embryophyta</taxon>
        <taxon>Tracheophyta</taxon>
        <taxon>Spermatophyta</taxon>
        <taxon>Magnoliopsida</taxon>
        <taxon>eudicotyledons</taxon>
        <taxon>Gunneridae</taxon>
        <taxon>Pentapetalae</taxon>
        <taxon>rosids</taxon>
        <taxon>fabids</taxon>
        <taxon>Malpighiales</taxon>
        <taxon>Salicaceae</taxon>
        <taxon>Saliceae</taxon>
        <taxon>Salix</taxon>
    </lineage>
</organism>
<comment type="caution">
    <text evidence="9">The sequence shown here is derived from an EMBL/GenBank/DDBJ whole genome shotgun (WGS) entry which is preliminary data.</text>
</comment>
<dbReference type="GO" id="GO:0003677">
    <property type="term" value="F:DNA binding"/>
    <property type="evidence" value="ECO:0007669"/>
    <property type="project" value="UniProtKB-KW"/>
</dbReference>
<evidence type="ECO:0000256" key="3">
    <source>
        <dbReference type="ARBA" id="ARBA00023125"/>
    </source>
</evidence>
<dbReference type="GO" id="GO:0003700">
    <property type="term" value="F:DNA-binding transcription factor activity"/>
    <property type="evidence" value="ECO:0007669"/>
    <property type="project" value="InterPro"/>
</dbReference>
<dbReference type="InterPro" id="IPR016177">
    <property type="entry name" value="DNA-bd_dom_sf"/>
</dbReference>
<dbReference type="SMART" id="SM00380">
    <property type="entry name" value="AP2"/>
    <property type="match status" value="1"/>
</dbReference>
<dbReference type="Proteomes" id="UP001162972">
    <property type="component" value="Chromosome 13"/>
</dbReference>
<evidence type="ECO:0000256" key="2">
    <source>
        <dbReference type="ARBA" id="ARBA00023015"/>
    </source>
</evidence>
<sequence>MEGRNTGSHGGMSSCYRGVRKRKWGKWVSEIRDTMQKLNFPDLVHKLAKPASSNAEDIRIAAHEAAMSIRPSTAESSHGGSSSSNGGPVTVRLSPSQIQAINESPLDSPKMWMHMSEVAMLDDQSMIYSIDADEEDEWDNKQTDSLWDP</sequence>
<evidence type="ECO:0000313" key="9">
    <source>
        <dbReference type="EMBL" id="KAJ6433696.1"/>
    </source>
</evidence>
<name>A0AAD6L1T2_9ROSI</name>
<evidence type="ECO:0000259" key="8">
    <source>
        <dbReference type="PROSITE" id="PS51032"/>
    </source>
</evidence>
<evidence type="ECO:0000313" key="10">
    <source>
        <dbReference type="Proteomes" id="UP001162972"/>
    </source>
</evidence>
<dbReference type="InterPro" id="IPR001471">
    <property type="entry name" value="AP2/ERF_dom"/>
</dbReference>
<dbReference type="GO" id="GO:0005634">
    <property type="term" value="C:nucleus"/>
    <property type="evidence" value="ECO:0007669"/>
    <property type="project" value="UniProtKB-SubCell"/>
</dbReference>
<keyword evidence="10" id="KW-1185">Reference proteome</keyword>